<evidence type="ECO:0000256" key="2">
    <source>
        <dbReference type="ARBA" id="ARBA00022448"/>
    </source>
</evidence>
<keyword evidence="2 7" id="KW-0813">Transport</keyword>
<dbReference type="GO" id="GO:0071916">
    <property type="term" value="F:dipeptide transmembrane transporter activity"/>
    <property type="evidence" value="ECO:0007669"/>
    <property type="project" value="TreeGrafter"/>
</dbReference>
<keyword evidence="3" id="KW-1003">Cell membrane</keyword>
<comment type="subcellular location">
    <subcellularLocation>
        <location evidence="1 7">Cell membrane</location>
        <topology evidence="1 7">Multi-pass membrane protein</topology>
    </subcellularLocation>
</comment>
<dbReference type="PANTHER" id="PTHR43163:SF6">
    <property type="entry name" value="DIPEPTIDE TRANSPORT SYSTEM PERMEASE PROTEIN DPPB-RELATED"/>
    <property type="match status" value="1"/>
</dbReference>
<keyword evidence="10" id="KW-1185">Reference proteome</keyword>
<keyword evidence="6 7" id="KW-0472">Membrane</keyword>
<keyword evidence="5 7" id="KW-1133">Transmembrane helix</keyword>
<organism evidence="9">
    <name type="scientific">Tepidanaerobacter syntrophicus</name>
    <dbReference type="NCBI Taxonomy" id="224999"/>
    <lineage>
        <taxon>Bacteria</taxon>
        <taxon>Bacillati</taxon>
        <taxon>Bacillota</taxon>
        <taxon>Clostridia</taxon>
        <taxon>Thermosediminibacterales</taxon>
        <taxon>Tepidanaerobacteraceae</taxon>
        <taxon>Tepidanaerobacter</taxon>
    </lineage>
</organism>
<dbReference type="InterPro" id="IPR045621">
    <property type="entry name" value="BPD_transp_1_N"/>
</dbReference>
<dbReference type="InterPro" id="IPR000515">
    <property type="entry name" value="MetI-like"/>
</dbReference>
<gene>
    <name evidence="9" type="ORF">TSYNT_7158</name>
</gene>
<dbReference type="CDD" id="cd06261">
    <property type="entry name" value="TM_PBP2"/>
    <property type="match status" value="1"/>
</dbReference>
<evidence type="ECO:0000256" key="1">
    <source>
        <dbReference type="ARBA" id="ARBA00004651"/>
    </source>
</evidence>
<feature type="transmembrane region" description="Helical" evidence="7">
    <location>
        <begin position="256"/>
        <end position="278"/>
    </location>
</feature>
<dbReference type="Pfam" id="PF19300">
    <property type="entry name" value="BPD_transp_1_N"/>
    <property type="match status" value="1"/>
</dbReference>
<evidence type="ECO:0000313" key="10">
    <source>
        <dbReference type="Proteomes" id="UP000062160"/>
    </source>
</evidence>
<feature type="transmembrane region" description="Helical" evidence="7">
    <location>
        <begin position="101"/>
        <end position="122"/>
    </location>
</feature>
<dbReference type="PROSITE" id="PS50928">
    <property type="entry name" value="ABC_TM1"/>
    <property type="match status" value="1"/>
</dbReference>
<feature type="transmembrane region" description="Helical" evidence="7">
    <location>
        <begin position="198"/>
        <end position="217"/>
    </location>
</feature>
<proteinExistence type="inferred from homology"/>
<feature type="transmembrane region" description="Helical" evidence="7">
    <location>
        <begin position="298"/>
        <end position="321"/>
    </location>
</feature>
<feature type="transmembrane region" description="Helical" evidence="7">
    <location>
        <begin position="134"/>
        <end position="155"/>
    </location>
</feature>
<dbReference type="Pfam" id="PF00528">
    <property type="entry name" value="BPD_transp_1"/>
    <property type="match status" value="1"/>
</dbReference>
<feature type="transmembrane region" description="Helical" evidence="7">
    <location>
        <begin position="9"/>
        <end position="30"/>
    </location>
</feature>
<dbReference type="STRING" id="224999.GCA_001485475_01155"/>
<accession>A0A0U9HGW1</accession>
<evidence type="ECO:0000256" key="4">
    <source>
        <dbReference type="ARBA" id="ARBA00022692"/>
    </source>
</evidence>
<feature type="domain" description="ABC transmembrane type-1" evidence="8">
    <location>
        <begin position="95"/>
        <end position="321"/>
    </location>
</feature>
<sequence length="335" mass="36513">MTTYIARRIAMLIVVLIGMSLLTFIISHAIPGDPVRLAAGPHAGPEQIESLRKQLGFDKPLPVQYLMYISDLLHGDMGTSIETRKPVREEVLTYLPATAELSIFALLISVAIGLPLGVVSATRKNTFIDNGGRIASLLGASTPIFWLGLLLQLLFYKKLGLLPIGGRIGIELNPPAHITGFYIIDSILSGDWLALKSSILHLILPAFTLGYGSMAVFTRMTRSSILEVLNEDYIKTARAKGLSERVVIYKHALRNAILPVMTIIGLQFASLLGGAVLTETVFSWPGIGNYGVHAIMTLNFPAIMGVTLITTVIFVIVNLIVDISYAFIDPRIVYK</sequence>
<evidence type="ECO:0000256" key="6">
    <source>
        <dbReference type="ARBA" id="ARBA00023136"/>
    </source>
</evidence>
<evidence type="ECO:0000259" key="8">
    <source>
        <dbReference type="PROSITE" id="PS50928"/>
    </source>
</evidence>
<comment type="similarity">
    <text evidence="7">Belongs to the binding-protein-dependent transport system permease family.</text>
</comment>
<dbReference type="EMBL" id="DF977001">
    <property type="protein sequence ID" value="GAQ25140.1"/>
    <property type="molecule type" value="Genomic_DNA"/>
</dbReference>
<dbReference type="SUPFAM" id="SSF161098">
    <property type="entry name" value="MetI-like"/>
    <property type="match status" value="1"/>
</dbReference>
<evidence type="ECO:0000256" key="7">
    <source>
        <dbReference type="RuleBase" id="RU363032"/>
    </source>
</evidence>
<keyword evidence="4 7" id="KW-0812">Transmembrane</keyword>
<reference evidence="9" key="1">
    <citation type="journal article" date="2016" name="Genome Announc.">
        <title>Draft Genome Sequence of the Syntrophic Lactate-Degrading Bacterium Tepidanaerobacter syntrophicus JLT.</title>
        <authorList>
            <person name="Matsuura N."/>
            <person name="Ohashi A."/>
            <person name="Tourlousse D.M."/>
            <person name="Sekiguchi Y."/>
        </authorList>
    </citation>
    <scope>NUCLEOTIDE SEQUENCE [LARGE SCALE GENOMIC DNA]</scope>
    <source>
        <strain evidence="9">JL</strain>
    </source>
</reference>
<dbReference type="Proteomes" id="UP000062160">
    <property type="component" value="Unassembled WGS sequence"/>
</dbReference>
<evidence type="ECO:0000313" key="9">
    <source>
        <dbReference type="EMBL" id="GAQ25140.1"/>
    </source>
</evidence>
<dbReference type="Gene3D" id="1.10.3720.10">
    <property type="entry name" value="MetI-like"/>
    <property type="match status" value="1"/>
</dbReference>
<dbReference type="AlphaFoldDB" id="A0A0U9HGW1"/>
<name>A0A0U9HGW1_9FIRM</name>
<evidence type="ECO:0000256" key="3">
    <source>
        <dbReference type="ARBA" id="ARBA00022475"/>
    </source>
</evidence>
<evidence type="ECO:0000256" key="5">
    <source>
        <dbReference type="ARBA" id="ARBA00022989"/>
    </source>
</evidence>
<dbReference type="RefSeq" id="WP_202859731.1">
    <property type="nucleotide sequence ID" value="NZ_BSDN01000002.1"/>
</dbReference>
<dbReference type="InterPro" id="IPR035906">
    <property type="entry name" value="MetI-like_sf"/>
</dbReference>
<protein>
    <submittedName>
        <fullName evidence="9">Peptide/nickel transport system permease protein</fullName>
    </submittedName>
</protein>
<dbReference type="GO" id="GO:0005886">
    <property type="term" value="C:plasma membrane"/>
    <property type="evidence" value="ECO:0007669"/>
    <property type="project" value="UniProtKB-SubCell"/>
</dbReference>
<dbReference type="PANTHER" id="PTHR43163">
    <property type="entry name" value="DIPEPTIDE TRANSPORT SYSTEM PERMEASE PROTEIN DPPB-RELATED"/>
    <property type="match status" value="1"/>
</dbReference>